<feature type="compositionally biased region" description="Polar residues" evidence="1">
    <location>
        <begin position="525"/>
        <end position="534"/>
    </location>
</feature>
<dbReference type="EMBL" id="JAACXV010000085">
    <property type="protein sequence ID" value="KAF7283981.1"/>
    <property type="molecule type" value="Genomic_DNA"/>
</dbReference>
<feature type="region of interest" description="Disordered" evidence="1">
    <location>
        <begin position="924"/>
        <end position="943"/>
    </location>
</feature>
<feature type="compositionally biased region" description="Low complexity" evidence="1">
    <location>
        <begin position="1"/>
        <end position="11"/>
    </location>
</feature>
<sequence length="1031" mass="115015">MSNIIPPLLSNSPPPPPSIDDDEDDEFGDFAASNNLSYDCDISLTSSPVHLSDQPFECPLPNGSLDINSNSKEDINNILEPSDLELPKDFCDKRKKHKEINGDMVVEEHDLSTYNGLQTDLNNTSFKSSQDHSNLDELESNVNCKNVETLVTDNGGSVASNSVKDINNFEQHTLLTFKIEDIKPNSVHTNNEIITNCDIKETSIDKEDSVVEKPKNVLHNSSDIQTFNNEILEDNVVSDDNNDILKYELINEDLPELNEKVMEDNDYEEIIMEDDKTCQPIEIKYDENIDVKKAIVENHEDRFGDFGTVTENTAQEKLKASEPILNESDEEFDDFADFTSCENNIVQNLPSVKTVDITDNCDDFGEFASISSDKICTSNDNILVENVLFNEKQAFEKSTVILKEMFPASETVIKDYCSQDIEVNDKIFNQIKSITETHALSFQWPKSASQNFLLKALNIDSRNILYGPGWNPSMPRFAANLSLTPLEPIKSETPASLPKNEIHLQNSSTDETPHLDMTDLETSEVSDSMPTTKGATKLPEETKNVEISKSTPVCPSLDIQPVPVICLSEESTKGGKTTSDDFDDFVSYTEAPLPESSLGHNVLLRETHISAKCEKTDDNDIVSWLEPTIVTPELSRRELQIVDAEEEFDDFQMIVPDDQPSKTTTLSVKPLDSSILNIVDKNTNNEPSLQANTSSDDFGDFTFSLPKENVRSSNTKSGDINMLMQPVLEPLKPAVVHNPVASTQITWPDPGISDEEIKRFETLSYSRVTNDSIIVKNDSNKKADPEKITLGKPNGLSSESSKTSTMSSVKQNHAEDDEWSDFVFVQSSPLHKLKMEKERSSTPDLPLSVLNLGNIQPTKQPIPVITPNGLVQTKLSSNVSLNLPNIMPNSRMYGHVHNQNNLAYQPSIISNQYASQAYGGFGNYQANTSSRPQVPETQDDDEWSDFVSHQAPTQKTNPTKTNQSWSNQANQISSWIGATPNIISNPTAHLENSDMQKQKLHRSVQSKKSSVPNIAMPDLDFFTPKNRTNRK</sequence>
<dbReference type="AlphaFoldDB" id="A0A834MIW0"/>
<dbReference type="PANTHER" id="PTHR16156:SF10">
    <property type="entry name" value="AFTIPHILIN-RELATED"/>
    <property type="match status" value="1"/>
</dbReference>
<feature type="region of interest" description="Disordered" evidence="1">
    <location>
        <begin position="521"/>
        <end position="547"/>
    </location>
</feature>
<accession>A0A834MIW0</accession>
<dbReference type="PANTHER" id="PTHR16156">
    <property type="entry name" value="AFTIPHILIN A-RELATED"/>
    <property type="match status" value="1"/>
</dbReference>
<dbReference type="InterPro" id="IPR046359">
    <property type="entry name" value="Aftin-like"/>
</dbReference>
<protein>
    <recommendedName>
        <fullName evidence="2">Aftiphilin clathrin-binding box domain-containing protein</fullName>
    </recommendedName>
</protein>
<feature type="compositionally biased region" description="Low complexity" evidence="1">
    <location>
        <begin position="797"/>
        <end position="808"/>
    </location>
</feature>
<feature type="compositionally biased region" description="Polar residues" evidence="1">
    <location>
        <begin position="924"/>
        <end position="936"/>
    </location>
</feature>
<dbReference type="GO" id="GO:0030121">
    <property type="term" value="C:AP-1 adaptor complex"/>
    <property type="evidence" value="ECO:0007669"/>
    <property type="project" value="TreeGrafter"/>
</dbReference>
<evidence type="ECO:0000256" key="1">
    <source>
        <dbReference type="SAM" id="MobiDB-lite"/>
    </source>
</evidence>
<evidence type="ECO:0000259" key="2">
    <source>
        <dbReference type="Pfam" id="PF15045"/>
    </source>
</evidence>
<evidence type="ECO:0000313" key="4">
    <source>
        <dbReference type="Proteomes" id="UP000625711"/>
    </source>
</evidence>
<proteinExistence type="predicted"/>
<comment type="caution">
    <text evidence="3">The sequence shown here is derived from an EMBL/GenBank/DDBJ whole genome shotgun (WGS) entry which is preliminary data.</text>
</comment>
<feature type="region of interest" description="Disordered" evidence="1">
    <location>
        <begin position="984"/>
        <end position="1031"/>
    </location>
</feature>
<dbReference type="GO" id="GO:0030276">
    <property type="term" value="F:clathrin binding"/>
    <property type="evidence" value="ECO:0007669"/>
    <property type="project" value="InterPro"/>
</dbReference>
<dbReference type="OrthoDB" id="5917212at2759"/>
<reference evidence="3" key="1">
    <citation type="submission" date="2020-08" db="EMBL/GenBank/DDBJ databases">
        <title>Genome sequencing and assembly of the red palm weevil Rhynchophorus ferrugineus.</title>
        <authorList>
            <person name="Dias G.B."/>
            <person name="Bergman C.M."/>
            <person name="Manee M."/>
        </authorList>
    </citation>
    <scope>NUCLEOTIDE SEQUENCE</scope>
    <source>
        <strain evidence="3">AA-2017</strain>
        <tissue evidence="3">Whole larva</tissue>
    </source>
</reference>
<dbReference type="Pfam" id="PF15045">
    <property type="entry name" value="Clathrin_bdg"/>
    <property type="match status" value="1"/>
</dbReference>
<organism evidence="3 4">
    <name type="scientific">Rhynchophorus ferrugineus</name>
    <name type="common">Red palm weevil</name>
    <name type="synonym">Curculio ferrugineus</name>
    <dbReference type="NCBI Taxonomy" id="354439"/>
    <lineage>
        <taxon>Eukaryota</taxon>
        <taxon>Metazoa</taxon>
        <taxon>Ecdysozoa</taxon>
        <taxon>Arthropoda</taxon>
        <taxon>Hexapoda</taxon>
        <taxon>Insecta</taxon>
        <taxon>Pterygota</taxon>
        <taxon>Neoptera</taxon>
        <taxon>Endopterygota</taxon>
        <taxon>Coleoptera</taxon>
        <taxon>Polyphaga</taxon>
        <taxon>Cucujiformia</taxon>
        <taxon>Curculionidae</taxon>
        <taxon>Dryophthorinae</taxon>
        <taxon>Rhynchophorus</taxon>
    </lineage>
</organism>
<feature type="region of interest" description="Disordered" evidence="1">
    <location>
        <begin position="781"/>
        <end position="808"/>
    </location>
</feature>
<evidence type="ECO:0000313" key="3">
    <source>
        <dbReference type="EMBL" id="KAF7283981.1"/>
    </source>
</evidence>
<dbReference type="InterPro" id="IPR029205">
    <property type="entry name" value="Clathrin-bd"/>
</dbReference>
<dbReference type="GO" id="GO:0032588">
    <property type="term" value="C:trans-Golgi network membrane"/>
    <property type="evidence" value="ECO:0007669"/>
    <property type="project" value="InterPro"/>
</dbReference>
<dbReference type="Proteomes" id="UP000625711">
    <property type="component" value="Unassembled WGS sequence"/>
</dbReference>
<gene>
    <name evidence="3" type="ORF">GWI33_022799</name>
</gene>
<keyword evidence="4" id="KW-1185">Reference proteome</keyword>
<feature type="domain" description="Aftiphilin clathrin-binding box" evidence="2">
    <location>
        <begin position="425"/>
        <end position="492"/>
    </location>
</feature>
<name>A0A834MIW0_RHYFE</name>
<feature type="region of interest" description="Disordered" evidence="1">
    <location>
        <begin position="1"/>
        <end position="25"/>
    </location>
</feature>